<feature type="domain" description="Pyruvate phosphate dikinase AMP/ATP-binding" evidence="3">
    <location>
        <begin position="57"/>
        <end position="280"/>
    </location>
</feature>
<keyword evidence="5" id="KW-1185">Reference proteome</keyword>
<gene>
    <name evidence="4" type="ORF">FHU31_000238</name>
</gene>
<dbReference type="GO" id="GO:0005524">
    <property type="term" value="F:ATP binding"/>
    <property type="evidence" value="ECO:0007669"/>
    <property type="project" value="InterPro"/>
</dbReference>
<evidence type="ECO:0000313" key="4">
    <source>
        <dbReference type="EMBL" id="NIH93282.1"/>
    </source>
</evidence>
<comment type="caution">
    <text evidence="4">The sequence shown here is derived from an EMBL/GenBank/DDBJ whole genome shotgun (WGS) entry which is preliminary data.</text>
</comment>
<dbReference type="InterPro" id="IPR036637">
    <property type="entry name" value="Phosphohistidine_dom_sf"/>
</dbReference>
<dbReference type="SUPFAM" id="SSF52009">
    <property type="entry name" value="Phosphohistidine domain"/>
    <property type="match status" value="1"/>
</dbReference>
<evidence type="ECO:0000259" key="2">
    <source>
        <dbReference type="Pfam" id="PF00391"/>
    </source>
</evidence>
<accession>A0A7X5R4N4</accession>
<proteinExistence type="predicted"/>
<keyword evidence="4" id="KW-0418">Kinase</keyword>
<dbReference type="PANTHER" id="PTHR43615">
    <property type="entry name" value="PHOSPHOENOLPYRUVATE SYNTHASE-RELATED"/>
    <property type="match status" value="1"/>
</dbReference>
<dbReference type="AlphaFoldDB" id="A0A7X5R4N4"/>
<evidence type="ECO:0000259" key="3">
    <source>
        <dbReference type="Pfam" id="PF01326"/>
    </source>
</evidence>
<dbReference type="Gene3D" id="3.30.470.20">
    <property type="entry name" value="ATP-grasp fold, B domain"/>
    <property type="match status" value="1"/>
</dbReference>
<dbReference type="InterPro" id="IPR051549">
    <property type="entry name" value="PEP_Utilizing_Enz"/>
</dbReference>
<dbReference type="InterPro" id="IPR008279">
    <property type="entry name" value="PEP-util_enz_mobile_dom"/>
</dbReference>
<keyword evidence="4" id="KW-0670">Pyruvate</keyword>
<dbReference type="GO" id="GO:0008986">
    <property type="term" value="F:pyruvate, water dikinase activity"/>
    <property type="evidence" value="ECO:0007669"/>
    <property type="project" value="UniProtKB-EC"/>
</dbReference>
<organism evidence="4 5">
    <name type="scientific">Mycolicibacterium fluoranthenivorans</name>
    <dbReference type="NCBI Taxonomy" id="258505"/>
    <lineage>
        <taxon>Bacteria</taxon>
        <taxon>Bacillati</taxon>
        <taxon>Actinomycetota</taxon>
        <taxon>Actinomycetes</taxon>
        <taxon>Mycobacteriales</taxon>
        <taxon>Mycobacteriaceae</taxon>
        <taxon>Mycolicibacterium</taxon>
    </lineage>
</organism>
<feature type="region of interest" description="Disordered" evidence="1">
    <location>
        <begin position="583"/>
        <end position="603"/>
    </location>
</feature>
<feature type="domain" description="PEP-utilising enzyme mobile" evidence="2">
    <location>
        <begin position="766"/>
        <end position="836"/>
    </location>
</feature>
<dbReference type="InterPro" id="IPR002192">
    <property type="entry name" value="PPDK_AMP/ATP-bd"/>
</dbReference>
<dbReference type="Gene3D" id="3.30.1490.20">
    <property type="entry name" value="ATP-grasp fold, A domain"/>
    <property type="match status" value="1"/>
</dbReference>
<dbReference type="SUPFAM" id="SSF56059">
    <property type="entry name" value="Glutathione synthetase ATP-binding domain-like"/>
    <property type="match status" value="1"/>
</dbReference>
<keyword evidence="4" id="KW-0808">Transferase</keyword>
<evidence type="ECO:0000256" key="1">
    <source>
        <dbReference type="SAM" id="MobiDB-lite"/>
    </source>
</evidence>
<dbReference type="RefSeq" id="WP_167154848.1">
    <property type="nucleotide sequence ID" value="NZ_JAANOW010000001.1"/>
</dbReference>
<evidence type="ECO:0000313" key="5">
    <source>
        <dbReference type="Proteomes" id="UP000547444"/>
    </source>
</evidence>
<dbReference type="InterPro" id="IPR013815">
    <property type="entry name" value="ATP_grasp_subdomain_1"/>
</dbReference>
<sequence length="840" mass="93195">MIVALSPDTDIAVENIGGKAAGLVRLLAAGLPVPEAWCIPADISLDPVTRTACLDEGLARWWNEVETLFGGAPWAVRSSAVAEDLADASFAGVYETVLGVDSLDGLREAVHTCWASFDDTRAHTYRDNLAKTNADGIALILQRMISPDTAGVLLTANPLRPFAAEIVIDAAWGLGETVVSGRTDPDNFVLDRASGVIRSRALGAKALEAVWDRGVHERDVDHARRREFCLTTAELRTLHDLATVVTERIGPRRDLEWAIADGRPFVLQDRPITNLPSEEPVDVWSRRFGDEYLSDCTLPLPEDLMLPWIIEMSMKEMAGLQGRRDMAGMAPVRLHHGYAYFSGAYFVEGLRMLPRSMRSNAADQWFPPLVLDRVRAAAWDPRLLAGFALAPWRDRRRSGLKNNLVALEKHCATIEKDIVPKLDQDYGTLSEHQWRRQYDEVNALGEEHFRTVRWGMTLYNSFLHGLLQQLLQRWCADTSGELYQNVISGLDDTKTATINTEITGLAHTALDDAELTTLVRSGAAYDHVRRHTADARFWQGYDDFLLRHGHRSDSRDIARPRWREQPHLIIELVRAQLRATDTAADRLQSTSSRQRRHTAEADALARLGNGPLAQLRKPMLMHLMALVQDYTRYRENQRYHLDYLLTHLRSLVLEQAKRLVRQGVLHDPDDVFLLRGEEFFAILDGRAAPAELADTLNARRAEFARNSARLPATYLYDDIETEVDTEPSDQHPDLPDGAIGGTAFCHGRATGPARVVHTLADLGKVEAGDILVAPNIDPGWTSVFPLLSGLVVETGGKLSHGAILSREYGIPAVGGITGATKTIVDRAQITVDGRTGSVSL</sequence>
<dbReference type="EC" id="2.7.9.2" evidence="4"/>
<reference evidence="4 5" key="1">
    <citation type="submission" date="2020-03" db="EMBL/GenBank/DDBJ databases">
        <title>Sequencing the genomes of 1000 actinobacteria strains.</title>
        <authorList>
            <person name="Klenk H.-P."/>
        </authorList>
    </citation>
    <scope>NUCLEOTIDE SEQUENCE [LARGE SCALE GENOMIC DNA]</scope>
    <source>
        <strain evidence="4 5">DSM 44556</strain>
    </source>
</reference>
<dbReference type="EMBL" id="JAANOW010000001">
    <property type="protein sequence ID" value="NIH93282.1"/>
    <property type="molecule type" value="Genomic_DNA"/>
</dbReference>
<dbReference type="Pfam" id="PF01326">
    <property type="entry name" value="PPDK_N"/>
    <property type="match status" value="1"/>
</dbReference>
<dbReference type="PANTHER" id="PTHR43615:SF1">
    <property type="entry name" value="PPDK_N DOMAIN-CONTAINING PROTEIN"/>
    <property type="match status" value="1"/>
</dbReference>
<dbReference type="Gene3D" id="3.50.30.10">
    <property type="entry name" value="Phosphohistidine domain"/>
    <property type="match status" value="1"/>
</dbReference>
<protein>
    <submittedName>
        <fullName evidence="4">Pyruvate,water dikinase</fullName>
        <ecNumber evidence="4">2.7.9.2</ecNumber>
    </submittedName>
</protein>
<dbReference type="Pfam" id="PF00391">
    <property type="entry name" value="PEP-utilizers"/>
    <property type="match status" value="1"/>
</dbReference>
<name>A0A7X5R4N4_9MYCO</name>
<dbReference type="Proteomes" id="UP000547444">
    <property type="component" value="Unassembled WGS sequence"/>
</dbReference>